<reference evidence="3 4" key="1">
    <citation type="submission" date="2019-12" db="EMBL/GenBank/DDBJ databases">
        <title>Auraticoccus cholistani sp. nov., an actinomycete isolated from soil of Cholistan desert.</title>
        <authorList>
            <person name="Cheema M.T."/>
        </authorList>
    </citation>
    <scope>NUCLEOTIDE SEQUENCE [LARGE SCALE GENOMIC DNA]</scope>
    <source>
        <strain evidence="3 4">F435</strain>
    </source>
</reference>
<sequence>MSGRAFEGHRPELDPSAWVAPGAELVGRIRLAAGSSVWYGAVLRADGADLVVGPRSNVQDGCVVHADLGAGVALGEHVTVGHRAVLHNCTVGDRVLVGMGAVVLNRARIGSDVIIGAGAVVAEDVEVPSGSLVLGVPGRVRRELTDEERARVLDNARSYVELARRHAAEAPPP</sequence>
<name>A0A6A9URA3_9ACTN</name>
<dbReference type="SUPFAM" id="SSF51161">
    <property type="entry name" value="Trimeric LpxA-like enzymes"/>
    <property type="match status" value="1"/>
</dbReference>
<gene>
    <name evidence="3" type="ORF">GC722_03975</name>
</gene>
<evidence type="ECO:0000313" key="3">
    <source>
        <dbReference type="EMBL" id="MVA75191.1"/>
    </source>
</evidence>
<accession>A0A6A9URA3</accession>
<comment type="caution">
    <text evidence="3">The sequence shown here is derived from an EMBL/GenBank/DDBJ whole genome shotgun (WGS) entry which is preliminary data.</text>
</comment>
<dbReference type="PROSITE" id="PS00101">
    <property type="entry name" value="HEXAPEP_TRANSFERASES"/>
    <property type="match status" value="1"/>
</dbReference>
<dbReference type="CDD" id="cd04645">
    <property type="entry name" value="LbH_gamma_CA_like"/>
    <property type="match status" value="1"/>
</dbReference>
<dbReference type="Gene3D" id="2.160.10.10">
    <property type="entry name" value="Hexapeptide repeat proteins"/>
    <property type="match status" value="1"/>
</dbReference>
<dbReference type="RefSeq" id="WP_331714361.1">
    <property type="nucleotide sequence ID" value="NZ_WPCU01000004.1"/>
</dbReference>
<dbReference type="Proteomes" id="UP000435304">
    <property type="component" value="Unassembled WGS sequence"/>
</dbReference>
<dbReference type="Pfam" id="PF00132">
    <property type="entry name" value="Hexapep"/>
    <property type="match status" value="1"/>
</dbReference>
<dbReference type="PANTHER" id="PTHR13061">
    <property type="entry name" value="DYNACTIN SUBUNIT P25"/>
    <property type="match status" value="1"/>
</dbReference>
<evidence type="ECO:0000313" key="4">
    <source>
        <dbReference type="Proteomes" id="UP000435304"/>
    </source>
</evidence>
<proteinExistence type="predicted"/>
<dbReference type="InterPro" id="IPR047324">
    <property type="entry name" value="LbH_gamma_CA-like"/>
</dbReference>
<protein>
    <submittedName>
        <fullName evidence="3">Gamma carbonic anhydrase family protein</fullName>
    </submittedName>
</protein>
<dbReference type="EMBL" id="WPCU01000004">
    <property type="protein sequence ID" value="MVA75191.1"/>
    <property type="molecule type" value="Genomic_DNA"/>
</dbReference>
<evidence type="ECO:0000256" key="1">
    <source>
        <dbReference type="ARBA" id="ARBA00022679"/>
    </source>
</evidence>
<organism evidence="3 4">
    <name type="scientific">Auraticoccus cholistanensis</name>
    <dbReference type="NCBI Taxonomy" id="2656650"/>
    <lineage>
        <taxon>Bacteria</taxon>
        <taxon>Bacillati</taxon>
        <taxon>Actinomycetota</taxon>
        <taxon>Actinomycetes</taxon>
        <taxon>Propionibacteriales</taxon>
        <taxon>Propionibacteriaceae</taxon>
        <taxon>Auraticoccus</taxon>
    </lineage>
</organism>
<dbReference type="GO" id="GO:0016740">
    <property type="term" value="F:transferase activity"/>
    <property type="evidence" value="ECO:0007669"/>
    <property type="project" value="UniProtKB-KW"/>
</dbReference>
<dbReference type="PANTHER" id="PTHR13061:SF29">
    <property type="entry name" value="GAMMA CARBONIC ANHYDRASE-LIKE 1, MITOCHONDRIAL-RELATED"/>
    <property type="match status" value="1"/>
</dbReference>
<keyword evidence="4" id="KW-1185">Reference proteome</keyword>
<dbReference type="InterPro" id="IPR001451">
    <property type="entry name" value="Hexapep"/>
</dbReference>
<keyword evidence="2" id="KW-0677">Repeat</keyword>
<dbReference type="InterPro" id="IPR050484">
    <property type="entry name" value="Transf_Hexapept/Carb_Anhydrase"/>
</dbReference>
<dbReference type="AlphaFoldDB" id="A0A6A9URA3"/>
<keyword evidence="1" id="KW-0808">Transferase</keyword>
<evidence type="ECO:0000256" key="2">
    <source>
        <dbReference type="ARBA" id="ARBA00022737"/>
    </source>
</evidence>
<dbReference type="InterPro" id="IPR018357">
    <property type="entry name" value="Hexapep_transf_CS"/>
</dbReference>
<dbReference type="InterPro" id="IPR011004">
    <property type="entry name" value="Trimer_LpxA-like_sf"/>
</dbReference>